<sequence length="280" mass="29578">MRIRTRLTVGLTAAAAALTLLTGQSAQAAPRPLPSAPPATGAAATGTDNPTCWYGACYDYVYGRQITDATGASVRMEIADPVVNPAQQDEHSLQELALQNTGATSTVEVGWTVDRQVNNGDGRPHLFVYHWVDGQESCYNGCGFVQVSHTVTPGMPLPAGHAGSFAIRELGGDWWIFYDGHAVGYFPGSLWNGTYTSAQKITAFGEVAADASDVPSCTQMGNGRPGTSWRSSWIAGFRLYGSADRPDLTVQTTSPDYYDAGSVTRTSFHLGGPGKGSCGS</sequence>
<dbReference type="PANTHER" id="PTHR31589:SF251">
    <property type="entry name" value="OS11G0284600 PROTEIN"/>
    <property type="match status" value="1"/>
</dbReference>
<dbReference type="Pfam" id="PF03080">
    <property type="entry name" value="Neprosin"/>
    <property type="match status" value="1"/>
</dbReference>
<feature type="signal peptide" evidence="1">
    <location>
        <begin position="1"/>
        <end position="28"/>
    </location>
</feature>
<evidence type="ECO:0000313" key="4">
    <source>
        <dbReference type="Proteomes" id="UP001198565"/>
    </source>
</evidence>
<accession>A0ABS7QPJ1</accession>
<protein>
    <submittedName>
        <fullName evidence="3">Neprosin family prolyl endopeptidase</fullName>
    </submittedName>
</protein>
<keyword evidence="1" id="KW-0732">Signal</keyword>
<dbReference type="EMBL" id="JAINVZ010000005">
    <property type="protein sequence ID" value="MBY8885103.1"/>
    <property type="molecule type" value="Genomic_DNA"/>
</dbReference>
<proteinExistence type="predicted"/>
<reference evidence="3 4" key="1">
    <citation type="submission" date="2021-08" db="EMBL/GenBank/DDBJ databases">
        <title>Streptomyces sp. PTM05 isolated from lichen.</title>
        <authorList>
            <person name="Somphong A."/>
            <person name="Phongsopitanun W."/>
            <person name="Tanasupawat S."/>
        </authorList>
    </citation>
    <scope>NUCLEOTIDE SEQUENCE [LARGE SCALE GENOMIC DNA]</scope>
    <source>
        <strain evidence="3 4">Ptm05</strain>
    </source>
</reference>
<evidence type="ECO:0000259" key="2">
    <source>
        <dbReference type="PROSITE" id="PS52045"/>
    </source>
</evidence>
<evidence type="ECO:0000313" key="3">
    <source>
        <dbReference type="EMBL" id="MBY8885103.1"/>
    </source>
</evidence>
<dbReference type="Proteomes" id="UP001198565">
    <property type="component" value="Unassembled WGS sequence"/>
</dbReference>
<feature type="domain" description="Neprosin PEP catalytic" evidence="2">
    <location>
        <begin position="48"/>
        <end position="279"/>
    </location>
</feature>
<evidence type="ECO:0000256" key="1">
    <source>
        <dbReference type="SAM" id="SignalP"/>
    </source>
</evidence>
<dbReference type="InterPro" id="IPR004314">
    <property type="entry name" value="Neprosin"/>
</dbReference>
<comment type="caution">
    <text evidence="3">The sequence shown here is derived from an EMBL/GenBank/DDBJ whole genome shotgun (WGS) entry which is preliminary data.</text>
</comment>
<keyword evidence="4" id="KW-1185">Reference proteome</keyword>
<feature type="chain" id="PRO_5045719433" evidence="1">
    <location>
        <begin position="29"/>
        <end position="280"/>
    </location>
</feature>
<organism evidence="3 4">
    <name type="scientific">Streptantibioticus parmotrematis</name>
    <dbReference type="NCBI Taxonomy" id="2873249"/>
    <lineage>
        <taxon>Bacteria</taxon>
        <taxon>Bacillati</taxon>
        <taxon>Actinomycetota</taxon>
        <taxon>Actinomycetes</taxon>
        <taxon>Kitasatosporales</taxon>
        <taxon>Streptomycetaceae</taxon>
        <taxon>Streptantibioticus</taxon>
    </lineage>
</organism>
<name>A0ABS7QPJ1_9ACTN</name>
<dbReference type="InterPro" id="IPR053168">
    <property type="entry name" value="Glutamic_endopeptidase"/>
</dbReference>
<dbReference type="PROSITE" id="PS52045">
    <property type="entry name" value="NEPROSIN_PEP_CD"/>
    <property type="match status" value="1"/>
</dbReference>
<dbReference type="RefSeq" id="WP_222976198.1">
    <property type="nucleotide sequence ID" value="NZ_JAINVZ010000005.1"/>
</dbReference>
<gene>
    <name evidence="3" type="ORF">K7472_09625</name>
</gene>
<dbReference type="PANTHER" id="PTHR31589">
    <property type="entry name" value="PROTEIN, PUTATIVE (DUF239)-RELATED-RELATED"/>
    <property type="match status" value="1"/>
</dbReference>